<sequence>MEFNNFLPAGVRFRPNDQEIIEFYVSNKNFNPHLLQPNHIQDVNIYDFHPQELTDQYSPMCENAWYFFHRKDSSSTFKNSKRSKRKAKNGTWHGNAQKKPILNKQKVEIGFRRTLDFMDIDKKRTRWKMIEYRLTESNNTQQCSWVLCKIYKMKSKEKKVIVINEHKESNVKRQKIIHENTLSESTSNLYLLDGIGEEKNIAVQQEVPKTSTKLTKDELESIFGEFENFSKDQTFQAEVCEGEDLRQFAHAIKLSLKAH</sequence>
<keyword evidence="3" id="KW-0804">Transcription</keyword>
<dbReference type="Pfam" id="PF02365">
    <property type="entry name" value="NAM"/>
    <property type="match status" value="1"/>
</dbReference>
<dbReference type="EMBL" id="JAATIP010000160">
    <property type="protein sequence ID" value="KAF4365301.1"/>
    <property type="molecule type" value="Genomic_DNA"/>
</dbReference>
<keyword evidence="10" id="KW-1185">Reference proteome</keyword>
<evidence type="ECO:0000313" key="9">
    <source>
        <dbReference type="Proteomes" id="UP000525078"/>
    </source>
</evidence>
<feature type="compositionally biased region" description="Basic residues" evidence="5">
    <location>
        <begin position="79"/>
        <end position="88"/>
    </location>
</feature>
<accession>A0A7J6EG59</accession>
<dbReference type="PANTHER" id="PTHR31719:SF179">
    <property type="entry name" value="OS08G0148400 PROTEIN"/>
    <property type="match status" value="1"/>
</dbReference>
<keyword evidence="1" id="KW-0805">Transcription regulation</keyword>
<evidence type="ECO:0000256" key="5">
    <source>
        <dbReference type="SAM" id="MobiDB-lite"/>
    </source>
</evidence>
<keyword evidence="2" id="KW-0238">DNA-binding</keyword>
<dbReference type="PANTHER" id="PTHR31719">
    <property type="entry name" value="NAC TRANSCRIPTION FACTOR 56"/>
    <property type="match status" value="1"/>
</dbReference>
<comment type="caution">
    <text evidence="7">The sequence shown here is derived from an EMBL/GenBank/DDBJ whole genome shotgun (WGS) entry which is preliminary data.</text>
</comment>
<evidence type="ECO:0000313" key="8">
    <source>
        <dbReference type="EMBL" id="KAF4365301.1"/>
    </source>
</evidence>
<feature type="domain" description="NAC" evidence="6">
    <location>
        <begin position="7"/>
        <end position="153"/>
    </location>
</feature>
<dbReference type="AlphaFoldDB" id="A0A7J6EG59"/>
<proteinExistence type="predicted"/>
<gene>
    <name evidence="8" type="ORF">F8388_017867</name>
    <name evidence="7" type="ORF">G4B88_009744</name>
</gene>
<protein>
    <recommendedName>
        <fullName evidence="6">NAC domain-containing protein</fullName>
    </recommendedName>
</protein>
<dbReference type="Gene3D" id="2.170.150.80">
    <property type="entry name" value="NAC domain"/>
    <property type="match status" value="1"/>
</dbReference>
<dbReference type="PROSITE" id="PS51005">
    <property type="entry name" value="NAC"/>
    <property type="match status" value="1"/>
</dbReference>
<dbReference type="GO" id="GO:0006355">
    <property type="term" value="P:regulation of DNA-templated transcription"/>
    <property type="evidence" value="ECO:0007669"/>
    <property type="project" value="InterPro"/>
</dbReference>
<dbReference type="EMBL" id="JAATIQ010000406">
    <property type="protein sequence ID" value="KAF4357425.1"/>
    <property type="molecule type" value="Genomic_DNA"/>
</dbReference>
<dbReference type="InterPro" id="IPR036093">
    <property type="entry name" value="NAC_dom_sf"/>
</dbReference>
<dbReference type="GO" id="GO:0003677">
    <property type="term" value="F:DNA binding"/>
    <property type="evidence" value="ECO:0007669"/>
    <property type="project" value="UniProtKB-KW"/>
</dbReference>
<feature type="region of interest" description="Disordered" evidence="5">
    <location>
        <begin position="75"/>
        <end position="96"/>
    </location>
</feature>
<evidence type="ECO:0000259" key="6">
    <source>
        <dbReference type="PROSITE" id="PS51005"/>
    </source>
</evidence>
<name>A0A7J6EG59_CANSA</name>
<evidence type="ECO:0000256" key="1">
    <source>
        <dbReference type="ARBA" id="ARBA00023015"/>
    </source>
</evidence>
<organism evidence="7 10">
    <name type="scientific">Cannabis sativa</name>
    <name type="common">Hemp</name>
    <name type="synonym">Marijuana</name>
    <dbReference type="NCBI Taxonomy" id="3483"/>
    <lineage>
        <taxon>Eukaryota</taxon>
        <taxon>Viridiplantae</taxon>
        <taxon>Streptophyta</taxon>
        <taxon>Embryophyta</taxon>
        <taxon>Tracheophyta</taxon>
        <taxon>Spermatophyta</taxon>
        <taxon>Magnoliopsida</taxon>
        <taxon>eudicotyledons</taxon>
        <taxon>Gunneridae</taxon>
        <taxon>Pentapetalae</taxon>
        <taxon>rosids</taxon>
        <taxon>fabids</taxon>
        <taxon>Rosales</taxon>
        <taxon>Cannabaceae</taxon>
        <taxon>Cannabis</taxon>
    </lineage>
</organism>
<evidence type="ECO:0000313" key="10">
    <source>
        <dbReference type="Proteomes" id="UP000583929"/>
    </source>
</evidence>
<dbReference type="InterPro" id="IPR003441">
    <property type="entry name" value="NAC-dom"/>
</dbReference>
<keyword evidence="4" id="KW-0539">Nucleus</keyword>
<evidence type="ECO:0000256" key="2">
    <source>
        <dbReference type="ARBA" id="ARBA00023125"/>
    </source>
</evidence>
<evidence type="ECO:0000256" key="3">
    <source>
        <dbReference type="ARBA" id="ARBA00023163"/>
    </source>
</evidence>
<dbReference type="Proteomes" id="UP000525078">
    <property type="component" value="Unassembled WGS sequence"/>
</dbReference>
<dbReference type="Proteomes" id="UP000583929">
    <property type="component" value="Unassembled WGS sequence"/>
</dbReference>
<reference evidence="9 10" key="1">
    <citation type="journal article" date="2020" name="bioRxiv">
        <title>Sequence and annotation of 42 cannabis genomes reveals extensive copy number variation in cannabinoid synthesis and pathogen resistance genes.</title>
        <authorList>
            <person name="Mckernan K.J."/>
            <person name="Helbert Y."/>
            <person name="Kane L.T."/>
            <person name="Ebling H."/>
            <person name="Zhang L."/>
            <person name="Liu B."/>
            <person name="Eaton Z."/>
            <person name="Mclaughlin S."/>
            <person name="Kingan S."/>
            <person name="Baybayan P."/>
            <person name="Concepcion G."/>
            <person name="Jordan M."/>
            <person name="Riva A."/>
            <person name="Barbazuk W."/>
            <person name="Harkins T."/>
        </authorList>
    </citation>
    <scope>NUCLEOTIDE SEQUENCE [LARGE SCALE GENOMIC DNA]</scope>
    <source>
        <strain evidence="9 10">cv. Jamaican Lion 4</strain>
        <strain evidence="7">Father</strain>
        <strain evidence="8">Mother</strain>
        <tissue evidence="7">Leaf</tissue>
    </source>
</reference>
<evidence type="ECO:0000313" key="7">
    <source>
        <dbReference type="EMBL" id="KAF4357425.1"/>
    </source>
</evidence>
<evidence type="ECO:0000256" key="4">
    <source>
        <dbReference type="ARBA" id="ARBA00023242"/>
    </source>
</evidence>
<dbReference type="SUPFAM" id="SSF101941">
    <property type="entry name" value="NAC domain"/>
    <property type="match status" value="1"/>
</dbReference>